<accession>A0A3S5B6M0</accession>
<dbReference type="EMBL" id="CAAALY010021670">
    <property type="protein sequence ID" value="VEL14580.1"/>
    <property type="molecule type" value="Genomic_DNA"/>
</dbReference>
<evidence type="ECO:0000256" key="1">
    <source>
        <dbReference type="SAM" id="MobiDB-lite"/>
    </source>
</evidence>
<gene>
    <name evidence="2" type="ORF">PXEA_LOCUS8020</name>
</gene>
<keyword evidence="3" id="KW-1185">Reference proteome</keyword>
<evidence type="ECO:0000313" key="2">
    <source>
        <dbReference type="EMBL" id="VEL14580.1"/>
    </source>
</evidence>
<proteinExistence type="predicted"/>
<protein>
    <submittedName>
        <fullName evidence="2">Uncharacterized protein</fullName>
    </submittedName>
</protein>
<organism evidence="2 3">
    <name type="scientific">Protopolystoma xenopodis</name>
    <dbReference type="NCBI Taxonomy" id="117903"/>
    <lineage>
        <taxon>Eukaryota</taxon>
        <taxon>Metazoa</taxon>
        <taxon>Spiralia</taxon>
        <taxon>Lophotrochozoa</taxon>
        <taxon>Platyhelminthes</taxon>
        <taxon>Monogenea</taxon>
        <taxon>Polyopisthocotylea</taxon>
        <taxon>Polystomatidea</taxon>
        <taxon>Polystomatidae</taxon>
        <taxon>Protopolystoma</taxon>
    </lineage>
</organism>
<reference evidence="2" key="1">
    <citation type="submission" date="2018-11" db="EMBL/GenBank/DDBJ databases">
        <authorList>
            <consortium name="Pathogen Informatics"/>
        </authorList>
    </citation>
    <scope>NUCLEOTIDE SEQUENCE</scope>
</reference>
<name>A0A3S5B6M0_9PLAT</name>
<dbReference type="Proteomes" id="UP000784294">
    <property type="component" value="Unassembled WGS sequence"/>
</dbReference>
<dbReference type="AlphaFoldDB" id="A0A3S5B6M0"/>
<sequence length="146" mass="16004">MINVAIIAHIFGRRLFKPHQWNVGYSVNFLSHDPKAGQVDFLAHSPRLAVGGVLVELSELDRIKMATSLLGMTTALPVVRRNDWRPSKQEAFVPSSVALAMQSRRPIDQGSLVCHLRFTSLRCQASPGGGEGERTWSVGGRVLSGK</sequence>
<comment type="caution">
    <text evidence="2">The sequence shown here is derived from an EMBL/GenBank/DDBJ whole genome shotgun (WGS) entry which is preliminary data.</text>
</comment>
<feature type="region of interest" description="Disordered" evidence="1">
    <location>
        <begin position="126"/>
        <end position="146"/>
    </location>
</feature>
<evidence type="ECO:0000313" key="3">
    <source>
        <dbReference type="Proteomes" id="UP000784294"/>
    </source>
</evidence>